<protein>
    <submittedName>
        <fullName evidence="4">DMT family transporter</fullName>
    </submittedName>
</protein>
<comment type="similarity">
    <text evidence="1">Belongs to the EamA transporter family.</text>
</comment>
<feature type="domain" description="EamA" evidence="3">
    <location>
        <begin position="188"/>
        <end position="331"/>
    </location>
</feature>
<dbReference type="OrthoDB" id="154915at2"/>
<reference evidence="4 5" key="1">
    <citation type="submission" date="2019-09" db="EMBL/GenBank/DDBJ databases">
        <title>Phylogeny of genus Pseudoclavibacter and closely related genus.</title>
        <authorList>
            <person name="Li Y."/>
        </authorList>
    </citation>
    <scope>NUCLEOTIDE SEQUENCE [LARGE SCALE GENOMIC DNA]</scope>
    <source>
        <strain evidence="4 5">DSM 23821</strain>
    </source>
</reference>
<keyword evidence="2" id="KW-1133">Transmembrane helix</keyword>
<evidence type="ECO:0000259" key="3">
    <source>
        <dbReference type="Pfam" id="PF00892"/>
    </source>
</evidence>
<dbReference type="AlphaFoldDB" id="A0A7J5C3D6"/>
<dbReference type="PANTHER" id="PTHR22911">
    <property type="entry name" value="ACYL-MALONYL CONDENSING ENZYME-RELATED"/>
    <property type="match status" value="1"/>
</dbReference>
<dbReference type="SUPFAM" id="SSF103481">
    <property type="entry name" value="Multidrug resistance efflux transporter EmrE"/>
    <property type="match status" value="2"/>
</dbReference>
<feature type="domain" description="EamA" evidence="3">
    <location>
        <begin position="42"/>
        <end position="177"/>
    </location>
</feature>
<feature type="transmembrane region" description="Helical" evidence="2">
    <location>
        <begin position="289"/>
        <end position="309"/>
    </location>
</feature>
<feature type="transmembrane region" description="Helical" evidence="2">
    <location>
        <begin position="218"/>
        <end position="239"/>
    </location>
</feature>
<proteinExistence type="inferred from homology"/>
<keyword evidence="2" id="KW-0472">Membrane</keyword>
<organism evidence="4 5">
    <name type="scientific">Pseudoclavibacter chungangensis</name>
    <dbReference type="NCBI Taxonomy" id="587635"/>
    <lineage>
        <taxon>Bacteria</taxon>
        <taxon>Bacillati</taxon>
        <taxon>Actinomycetota</taxon>
        <taxon>Actinomycetes</taxon>
        <taxon>Micrococcales</taxon>
        <taxon>Microbacteriaceae</taxon>
        <taxon>Pseudoclavibacter</taxon>
    </lineage>
</organism>
<dbReference type="Proteomes" id="UP000467240">
    <property type="component" value="Unassembled WGS sequence"/>
</dbReference>
<dbReference type="EMBL" id="WBJZ01000002">
    <property type="protein sequence ID" value="KAB1662347.1"/>
    <property type="molecule type" value="Genomic_DNA"/>
</dbReference>
<feature type="transmembrane region" description="Helical" evidence="2">
    <location>
        <begin position="105"/>
        <end position="124"/>
    </location>
</feature>
<feature type="transmembrane region" description="Helical" evidence="2">
    <location>
        <begin position="259"/>
        <end position="282"/>
    </location>
</feature>
<evidence type="ECO:0000256" key="1">
    <source>
        <dbReference type="ARBA" id="ARBA00007362"/>
    </source>
</evidence>
<accession>A0A7J5C3D6</accession>
<keyword evidence="2" id="KW-0812">Transmembrane</keyword>
<comment type="caution">
    <text evidence="4">The sequence shown here is derived from an EMBL/GenBank/DDBJ whole genome shotgun (WGS) entry which is preliminary data.</text>
</comment>
<feature type="transmembrane region" description="Helical" evidence="2">
    <location>
        <begin position="187"/>
        <end position="206"/>
    </location>
</feature>
<keyword evidence="5" id="KW-1185">Reference proteome</keyword>
<feature type="transmembrane region" description="Helical" evidence="2">
    <location>
        <begin position="130"/>
        <end position="153"/>
    </location>
</feature>
<gene>
    <name evidence="4" type="ORF">F8O01_02490</name>
</gene>
<dbReference type="InterPro" id="IPR037185">
    <property type="entry name" value="EmrE-like"/>
</dbReference>
<name>A0A7J5C3D6_9MICO</name>
<dbReference type="Pfam" id="PF00892">
    <property type="entry name" value="EamA"/>
    <property type="match status" value="2"/>
</dbReference>
<feature type="transmembrane region" description="Helical" evidence="2">
    <location>
        <begin position="315"/>
        <end position="334"/>
    </location>
</feature>
<dbReference type="PANTHER" id="PTHR22911:SF79">
    <property type="entry name" value="MOBA-LIKE NTP TRANSFERASE DOMAIN-CONTAINING PROTEIN"/>
    <property type="match status" value="1"/>
</dbReference>
<feature type="transmembrane region" description="Helical" evidence="2">
    <location>
        <begin position="67"/>
        <end position="93"/>
    </location>
</feature>
<evidence type="ECO:0000313" key="5">
    <source>
        <dbReference type="Proteomes" id="UP000467240"/>
    </source>
</evidence>
<evidence type="ECO:0000313" key="4">
    <source>
        <dbReference type="EMBL" id="KAB1662347.1"/>
    </source>
</evidence>
<dbReference type="InterPro" id="IPR000620">
    <property type="entry name" value="EamA_dom"/>
</dbReference>
<dbReference type="GO" id="GO:0016020">
    <property type="term" value="C:membrane"/>
    <property type="evidence" value="ECO:0007669"/>
    <property type="project" value="InterPro"/>
</dbReference>
<feature type="transmembrane region" description="Helical" evidence="2">
    <location>
        <begin position="41"/>
        <end position="61"/>
    </location>
</feature>
<sequence length="395" mass="40475">MSHARLRSQGGSVMSVARSTAATASLDHVATASGRASNPQALGLVLAVLSAIAFAGSGPFAKPLMEAGWSAGGVVFARALAAGVLLLPFAAWAVRRDPAVIVRNWKIVLGYGLIAIAASQFFYYGAIEHIPVSIAMLIMYLAPVLLLLASWALTRRRPAALALVGAAVCVGGLLLVLDLSGEVRFDGLGLAFAAIAACGTAGYYLIGAAAPRDFPPITLVCSGLLIGALTYGLLALVGVLPVTMVLTSEVALFGTTVAWWLPLGVVVLAGTVTAYALGLLAATRLGSRLASFAGLMELPATFTVAALLLGEIPTWVQFAGTLLILAGVVCVRLAPDRTAAPLAEEPGTVTGSIPVVTNAIPVVTGAIPLVTSAIPIMTSAVPVVEHYELDDERFD</sequence>
<feature type="transmembrane region" description="Helical" evidence="2">
    <location>
        <begin position="160"/>
        <end position="181"/>
    </location>
</feature>
<evidence type="ECO:0000256" key="2">
    <source>
        <dbReference type="SAM" id="Phobius"/>
    </source>
</evidence>